<reference evidence="2 3" key="1">
    <citation type="submission" date="2024-02" db="EMBL/GenBank/DDBJ databases">
        <title>Microbulbifer aestuariivivens NBRC 112533.</title>
        <authorList>
            <person name="Ichikawa N."/>
            <person name="Katano-Makiyama Y."/>
            <person name="Hidaka K."/>
        </authorList>
    </citation>
    <scope>NUCLEOTIDE SEQUENCE [LARGE SCALE GENOMIC DNA]</scope>
    <source>
        <strain evidence="2 3">NBRC 112533</strain>
    </source>
</reference>
<comment type="caution">
    <text evidence="2">The sequence shown here is derived from an EMBL/GenBank/DDBJ whole genome shotgun (WGS) entry which is preliminary data.</text>
</comment>
<protein>
    <submittedName>
        <fullName evidence="2">Uncharacterized protein</fullName>
    </submittedName>
</protein>
<gene>
    <name evidence="2" type="ORF">Maes01_00524</name>
</gene>
<evidence type="ECO:0000256" key="1">
    <source>
        <dbReference type="SAM" id="MobiDB-lite"/>
    </source>
</evidence>
<dbReference type="Proteomes" id="UP001408594">
    <property type="component" value="Unassembled WGS sequence"/>
</dbReference>
<name>A0ABP9WP49_9GAMM</name>
<evidence type="ECO:0000313" key="3">
    <source>
        <dbReference type="Proteomes" id="UP001408594"/>
    </source>
</evidence>
<sequence>MTEGFTANSIHRQRPKPNDPKANDRNPND</sequence>
<evidence type="ECO:0000313" key="2">
    <source>
        <dbReference type="EMBL" id="GAA5523975.1"/>
    </source>
</evidence>
<proteinExistence type="predicted"/>
<accession>A0ABP9WP49</accession>
<dbReference type="EMBL" id="BAABRT010000003">
    <property type="protein sequence ID" value="GAA5523975.1"/>
    <property type="molecule type" value="Genomic_DNA"/>
</dbReference>
<feature type="compositionally biased region" description="Basic and acidic residues" evidence="1">
    <location>
        <begin position="16"/>
        <end position="29"/>
    </location>
</feature>
<keyword evidence="3" id="KW-1185">Reference proteome</keyword>
<organism evidence="2 3">
    <name type="scientific">Microbulbifer aestuariivivens</name>
    <dbReference type="NCBI Taxonomy" id="1908308"/>
    <lineage>
        <taxon>Bacteria</taxon>
        <taxon>Pseudomonadati</taxon>
        <taxon>Pseudomonadota</taxon>
        <taxon>Gammaproteobacteria</taxon>
        <taxon>Cellvibrionales</taxon>
        <taxon>Microbulbiferaceae</taxon>
        <taxon>Microbulbifer</taxon>
    </lineage>
</organism>
<feature type="region of interest" description="Disordered" evidence="1">
    <location>
        <begin position="1"/>
        <end position="29"/>
    </location>
</feature>
<feature type="compositionally biased region" description="Polar residues" evidence="1">
    <location>
        <begin position="1"/>
        <end position="10"/>
    </location>
</feature>